<proteinExistence type="predicted"/>
<dbReference type="AlphaFoldDB" id="A0A1G7ETK3"/>
<dbReference type="InterPro" id="IPR028098">
    <property type="entry name" value="Glyco_trans_4-like_N"/>
</dbReference>
<dbReference type="Pfam" id="PF13692">
    <property type="entry name" value="Glyco_trans_1_4"/>
    <property type="match status" value="1"/>
</dbReference>
<accession>A0A1G7ETK3</accession>
<gene>
    <name evidence="3" type="ORF">SAMN05661003_12321</name>
</gene>
<dbReference type="PANTHER" id="PTHR46401">
    <property type="entry name" value="GLYCOSYLTRANSFERASE WBBK-RELATED"/>
    <property type="match status" value="1"/>
</dbReference>
<dbReference type="EMBL" id="FNAQ01000023">
    <property type="protein sequence ID" value="SDE67020.1"/>
    <property type="molecule type" value="Genomic_DNA"/>
</dbReference>
<dbReference type="Proteomes" id="UP000243205">
    <property type="component" value="Unassembled WGS sequence"/>
</dbReference>
<keyword evidence="1 3" id="KW-0808">Transferase</keyword>
<sequence>MVVKVVFAPVADGNPYQKLLSESLKKCHIDVYKSSIFPKLSWLCKHHKDVEIIHIHWPSSLYRMGRLTFLRSMILVFRILAAKTLGFRLVWTVHNILPHESRTPFWDLFFRYFFIRFGDGIICHCEFALSEIQRRFGNAKKTAVIPHGNYIGCYPNKPSREVARNKLGLPHEGIVFLSFGLLREYKNITELVHQLARLDRDVTLVVAGRGEVDSSLLETEQIGKVGLKFFNDYIPNAEVPFFFAAADIMLAPYRNILTSGAVILSLSMGTPVIAPALGCLPELMVNGGGILYDPSKSGALRRAIEKSFYCNLEEMSQTAESIADLLGWDRLGASTAKFYKDIVDL</sequence>
<keyword evidence="4" id="KW-1185">Reference proteome</keyword>
<name>A0A1G7ETK3_9BACT</name>
<organism evidence="3 4">
    <name type="scientific">Desulfuromonas thiophila</name>
    <dbReference type="NCBI Taxonomy" id="57664"/>
    <lineage>
        <taxon>Bacteria</taxon>
        <taxon>Pseudomonadati</taxon>
        <taxon>Thermodesulfobacteriota</taxon>
        <taxon>Desulfuromonadia</taxon>
        <taxon>Desulfuromonadales</taxon>
        <taxon>Desulfuromonadaceae</taxon>
        <taxon>Desulfuromonas</taxon>
    </lineage>
</organism>
<reference evidence="4" key="1">
    <citation type="submission" date="2016-10" db="EMBL/GenBank/DDBJ databases">
        <authorList>
            <person name="Varghese N."/>
            <person name="Submissions S."/>
        </authorList>
    </citation>
    <scope>NUCLEOTIDE SEQUENCE [LARGE SCALE GENOMIC DNA]</scope>
    <source>
        <strain evidence="4">DSM 8987</strain>
    </source>
</reference>
<evidence type="ECO:0000313" key="4">
    <source>
        <dbReference type="Proteomes" id="UP000243205"/>
    </source>
</evidence>
<dbReference type="PANTHER" id="PTHR46401:SF2">
    <property type="entry name" value="GLYCOSYLTRANSFERASE WBBK-RELATED"/>
    <property type="match status" value="1"/>
</dbReference>
<dbReference type="GO" id="GO:0009103">
    <property type="term" value="P:lipopolysaccharide biosynthetic process"/>
    <property type="evidence" value="ECO:0007669"/>
    <property type="project" value="TreeGrafter"/>
</dbReference>
<protein>
    <submittedName>
        <fullName evidence="3">Glycosyltransferase involved in cell wall bisynthesis</fullName>
    </submittedName>
</protein>
<dbReference type="SUPFAM" id="SSF53756">
    <property type="entry name" value="UDP-Glycosyltransferase/glycogen phosphorylase"/>
    <property type="match status" value="1"/>
</dbReference>
<dbReference type="Pfam" id="PF13439">
    <property type="entry name" value="Glyco_transf_4"/>
    <property type="match status" value="1"/>
</dbReference>
<evidence type="ECO:0000256" key="1">
    <source>
        <dbReference type="ARBA" id="ARBA00022679"/>
    </source>
</evidence>
<dbReference type="STRING" id="57664.SAMN05661003_12321"/>
<dbReference type="GO" id="GO:0016757">
    <property type="term" value="F:glycosyltransferase activity"/>
    <property type="evidence" value="ECO:0007669"/>
    <property type="project" value="InterPro"/>
</dbReference>
<evidence type="ECO:0000313" key="3">
    <source>
        <dbReference type="EMBL" id="SDE67020.1"/>
    </source>
</evidence>
<feature type="domain" description="Glycosyltransferase subfamily 4-like N-terminal" evidence="2">
    <location>
        <begin position="39"/>
        <end position="148"/>
    </location>
</feature>
<dbReference type="Gene3D" id="3.40.50.2000">
    <property type="entry name" value="Glycogen Phosphorylase B"/>
    <property type="match status" value="2"/>
</dbReference>
<evidence type="ECO:0000259" key="2">
    <source>
        <dbReference type="Pfam" id="PF13439"/>
    </source>
</evidence>